<evidence type="ECO:0000256" key="4">
    <source>
        <dbReference type="ARBA" id="ARBA00023268"/>
    </source>
</evidence>
<dbReference type="SUPFAM" id="SSF51316">
    <property type="entry name" value="Mss4-like"/>
    <property type="match status" value="1"/>
</dbReference>
<dbReference type="EC" id="1.8.4.11" evidence="8"/>
<dbReference type="InterPro" id="IPR028427">
    <property type="entry name" value="Met_Sox_Rdtase_MsrB"/>
</dbReference>
<evidence type="ECO:0000256" key="6">
    <source>
        <dbReference type="ARBA" id="ARBA00048488"/>
    </source>
</evidence>
<dbReference type="STRING" id="33033.NW74_05945"/>
<organism evidence="10 11">
    <name type="scientific">Parvimonas micra</name>
    <dbReference type="NCBI Taxonomy" id="33033"/>
    <lineage>
        <taxon>Bacteria</taxon>
        <taxon>Bacillati</taxon>
        <taxon>Bacillota</taxon>
        <taxon>Tissierellia</taxon>
        <taxon>Tissierellales</taxon>
        <taxon>Peptoniphilaceae</taxon>
        <taxon>Parvimonas</taxon>
    </lineage>
</organism>
<comment type="similarity">
    <text evidence="1">In the C-terminal section; belongs to the MsrB Met sulfoxide reductase family.</text>
</comment>
<evidence type="ECO:0000256" key="3">
    <source>
        <dbReference type="ARBA" id="ARBA00023002"/>
    </source>
</evidence>
<dbReference type="InterPro" id="IPR002569">
    <property type="entry name" value="Met_Sox_Rdtase_MsrA_dom"/>
</dbReference>
<dbReference type="Pfam" id="PF01641">
    <property type="entry name" value="SelR"/>
    <property type="match status" value="1"/>
</dbReference>
<proteinExistence type="inferred from homology"/>
<dbReference type="Gene3D" id="3.30.1060.10">
    <property type="entry name" value="Peptide methionine sulphoxide reductase MsrA"/>
    <property type="match status" value="1"/>
</dbReference>
<dbReference type="GO" id="GO:0033743">
    <property type="term" value="F:peptide-methionine (R)-S-oxide reductase activity"/>
    <property type="evidence" value="ECO:0007669"/>
    <property type="project" value="UniProtKB-EC"/>
</dbReference>
<comment type="function">
    <text evidence="8">Has an important function as a repair enzyme for proteins that have been inactivated by oxidation. Catalyzes the reversible oxidation-reduction of methionine sulfoxide in proteins to methionine.</text>
</comment>
<dbReference type="HAMAP" id="MF_01401">
    <property type="entry name" value="MsrA"/>
    <property type="match status" value="1"/>
</dbReference>
<dbReference type="Proteomes" id="UP000031386">
    <property type="component" value="Chromosome"/>
</dbReference>
<dbReference type="PROSITE" id="PS51790">
    <property type="entry name" value="MSRB"/>
    <property type="match status" value="1"/>
</dbReference>
<feature type="active site" evidence="8">
    <location>
        <position position="54"/>
    </location>
</feature>
<dbReference type="KEGG" id="pmic:NW74_05945"/>
<dbReference type="NCBIfam" id="TIGR00357">
    <property type="entry name" value="peptide-methionine (R)-S-oxide reductase MsrB"/>
    <property type="match status" value="1"/>
</dbReference>
<gene>
    <name evidence="8" type="primary">msrA</name>
    <name evidence="10" type="ORF">NW74_05945</name>
</gene>
<dbReference type="FunFam" id="3.30.1060.10:FF:000007">
    <property type="entry name" value="Peptide methionine sulfoxide reductase msrA/msrB"/>
    <property type="match status" value="1"/>
</dbReference>
<dbReference type="PANTHER" id="PTHR10173">
    <property type="entry name" value="METHIONINE SULFOXIDE REDUCTASE"/>
    <property type="match status" value="1"/>
</dbReference>
<dbReference type="Gene3D" id="2.170.150.20">
    <property type="entry name" value="Peptide methionine sulfoxide reductase"/>
    <property type="match status" value="1"/>
</dbReference>
<evidence type="ECO:0000256" key="1">
    <source>
        <dbReference type="ARBA" id="ARBA00008076"/>
    </source>
</evidence>
<comment type="similarity">
    <text evidence="8">Belongs to the MsrA Met sulfoxide reductase family.</text>
</comment>
<dbReference type="AlphaFoldDB" id="A0A0B4S260"/>
<dbReference type="GO" id="GO:0005737">
    <property type="term" value="C:cytoplasm"/>
    <property type="evidence" value="ECO:0007669"/>
    <property type="project" value="TreeGrafter"/>
</dbReference>
<evidence type="ECO:0000313" key="10">
    <source>
        <dbReference type="EMBL" id="AIZ36908.1"/>
    </source>
</evidence>
<evidence type="ECO:0000313" key="11">
    <source>
        <dbReference type="Proteomes" id="UP000031386"/>
    </source>
</evidence>
<dbReference type="Pfam" id="PF01625">
    <property type="entry name" value="PMSR"/>
    <property type="match status" value="1"/>
</dbReference>
<dbReference type="InterPro" id="IPR002579">
    <property type="entry name" value="Met_Sox_Rdtase_MsrB_dom"/>
</dbReference>
<reference evidence="10 11" key="1">
    <citation type="submission" date="2014-10" db="EMBL/GenBank/DDBJ databases">
        <title>Complete genome sequence of Parvimonas micra KCOM 1535 (= ChDC B708).</title>
        <authorList>
            <person name="Kook J.-K."/>
            <person name="Park S.-N."/>
            <person name="Lim Y.K."/>
            <person name="Roh H."/>
        </authorList>
    </citation>
    <scope>NUCLEOTIDE SEQUENCE [LARGE SCALE GENOMIC DNA]</scope>
    <source>
        <strain evidence="11">KCOM 1535 / ChDC B708</strain>
    </source>
</reference>
<dbReference type="EMBL" id="CP009761">
    <property type="protein sequence ID" value="AIZ36908.1"/>
    <property type="molecule type" value="Genomic_DNA"/>
</dbReference>
<dbReference type="GO" id="GO:0008113">
    <property type="term" value="F:peptide-methionine (S)-S-oxide reductase activity"/>
    <property type="evidence" value="ECO:0007669"/>
    <property type="project" value="UniProtKB-UniRule"/>
</dbReference>
<dbReference type="RefSeq" id="WP_041954415.1">
    <property type="nucleotide sequence ID" value="NZ_CP009761.1"/>
</dbReference>
<keyword evidence="3 8" id="KW-0560">Oxidoreductase</keyword>
<dbReference type="SUPFAM" id="SSF55068">
    <property type="entry name" value="Peptide methionine sulfoxide reductase"/>
    <property type="match status" value="1"/>
</dbReference>
<dbReference type="InterPro" id="IPR011057">
    <property type="entry name" value="Mss4-like_sf"/>
</dbReference>
<dbReference type="OrthoDB" id="4174719at2"/>
<evidence type="ECO:0000259" key="9">
    <source>
        <dbReference type="PROSITE" id="PS51790"/>
    </source>
</evidence>
<keyword evidence="11" id="KW-1185">Reference proteome</keyword>
<evidence type="ECO:0000256" key="2">
    <source>
        <dbReference type="ARBA" id="ARBA00011017"/>
    </source>
</evidence>
<evidence type="ECO:0000256" key="8">
    <source>
        <dbReference type="HAMAP-Rule" id="MF_01401"/>
    </source>
</evidence>
<sequence>MKKLIIPFILCVFIIGFVVTYKVKSKKGEQVMEKPKVDLSSIKNKGEIYLAGGCFWGVEGYFSKIDGIADTTVGYANGNGSETSYEKIKSTDHAETVHIVYDKDKISLEEILQHYFRIIEPTSVNKQGNDAGRQYRTGVYFVDEKDKSVIEKFIDDQKPNFDKPITVEVEKLKNFVVAEEYHQDYLKKHPNGYCHIDLGLADKPLERKDGKYKKPSKEELKNKLSDLEYNVTQNAATERPFSSKYDKFDEKGIYVDVVTGEPLFSSKDKYDAGCGWPSFTKPIDENINYKKDDSHGLKRVEVKSKGGDSHLGHVFDDGPKDKGGKRYCINGAALRFIPLEDMEKEGYGKYIDKVK</sequence>
<evidence type="ECO:0000256" key="7">
    <source>
        <dbReference type="ARBA" id="ARBA00048782"/>
    </source>
</evidence>
<comment type="catalytic activity">
    <reaction evidence="6">
        <text>L-methionyl-[protein] + [thioredoxin]-disulfide + H2O = L-methionyl-(R)-S-oxide-[protein] + [thioredoxin]-dithiol</text>
        <dbReference type="Rhea" id="RHEA:24164"/>
        <dbReference type="Rhea" id="RHEA-COMP:10698"/>
        <dbReference type="Rhea" id="RHEA-COMP:10700"/>
        <dbReference type="Rhea" id="RHEA-COMP:12313"/>
        <dbReference type="Rhea" id="RHEA-COMP:12314"/>
        <dbReference type="ChEBI" id="CHEBI:15377"/>
        <dbReference type="ChEBI" id="CHEBI:16044"/>
        <dbReference type="ChEBI" id="CHEBI:29950"/>
        <dbReference type="ChEBI" id="CHEBI:45764"/>
        <dbReference type="ChEBI" id="CHEBI:50058"/>
        <dbReference type="EC" id="1.8.4.12"/>
    </reaction>
</comment>
<accession>A0A0B4S260</accession>
<name>A0A0B4S260_9FIRM</name>
<comment type="catalytic activity">
    <reaction evidence="7 8">
        <text>[thioredoxin]-disulfide + L-methionine + H2O = L-methionine (S)-S-oxide + [thioredoxin]-dithiol</text>
        <dbReference type="Rhea" id="RHEA:19993"/>
        <dbReference type="Rhea" id="RHEA-COMP:10698"/>
        <dbReference type="Rhea" id="RHEA-COMP:10700"/>
        <dbReference type="ChEBI" id="CHEBI:15377"/>
        <dbReference type="ChEBI" id="CHEBI:29950"/>
        <dbReference type="ChEBI" id="CHEBI:50058"/>
        <dbReference type="ChEBI" id="CHEBI:57844"/>
        <dbReference type="ChEBI" id="CHEBI:58772"/>
        <dbReference type="EC" id="1.8.4.11"/>
    </reaction>
</comment>
<dbReference type="GO" id="GO:0030091">
    <property type="term" value="P:protein repair"/>
    <property type="evidence" value="ECO:0007669"/>
    <property type="project" value="InterPro"/>
</dbReference>
<dbReference type="GO" id="GO:0033744">
    <property type="term" value="F:L-methionine:thioredoxin-disulfide S-oxidoreductase activity"/>
    <property type="evidence" value="ECO:0007669"/>
    <property type="project" value="RHEA"/>
</dbReference>
<comment type="catalytic activity">
    <reaction evidence="5 8">
        <text>L-methionyl-[protein] + [thioredoxin]-disulfide + H2O = L-methionyl-(S)-S-oxide-[protein] + [thioredoxin]-dithiol</text>
        <dbReference type="Rhea" id="RHEA:14217"/>
        <dbReference type="Rhea" id="RHEA-COMP:10698"/>
        <dbReference type="Rhea" id="RHEA-COMP:10700"/>
        <dbReference type="Rhea" id="RHEA-COMP:12313"/>
        <dbReference type="Rhea" id="RHEA-COMP:12315"/>
        <dbReference type="ChEBI" id="CHEBI:15377"/>
        <dbReference type="ChEBI" id="CHEBI:16044"/>
        <dbReference type="ChEBI" id="CHEBI:29950"/>
        <dbReference type="ChEBI" id="CHEBI:44120"/>
        <dbReference type="ChEBI" id="CHEBI:50058"/>
        <dbReference type="EC" id="1.8.4.11"/>
    </reaction>
</comment>
<dbReference type="GO" id="GO:0006979">
    <property type="term" value="P:response to oxidative stress"/>
    <property type="evidence" value="ECO:0007669"/>
    <property type="project" value="InterPro"/>
</dbReference>
<dbReference type="NCBIfam" id="TIGR00401">
    <property type="entry name" value="msrA"/>
    <property type="match status" value="1"/>
</dbReference>
<feature type="domain" description="MsrB" evidence="9">
    <location>
        <begin position="217"/>
        <end position="339"/>
    </location>
</feature>
<dbReference type="InterPro" id="IPR036509">
    <property type="entry name" value="Met_Sox_Rdtase_MsrA_sf"/>
</dbReference>
<keyword evidence="4" id="KW-0511">Multifunctional enzyme</keyword>
<dbReference type="PANTHER" id="PTHR10173:SF60">
    <property type="entry name" value="PEPTIDE METHIONINE SULFOXIDE REDUCTASE MSRA_MSRB 1"/>
    <property type="match status" value="1"/>
</dbReference>
<dbReference type="FunFam" id="2.170.150.20:FF:000003">
    <property type="entry name" value="Peptide methionine sulfoxide reductase MsrB"/>
    <property type="match status" value="1"/>
</dbReference>
<protein>
    <recommendedName>
        <fullName evidence="8">Peptide methionine sulfoxide reductase MsrA</fullName>
        <shortName evidence="8">Protein-methionine-S-oxide reductase</shortName>
        <ecNumber evidence="8">1.8.4.11</ecNumber>
    </recommendedName>
    <alternativeName>
        <fullName evidence="8">Peptide-methionine (S)-S-oxide reductase</fullName>
        <shortName evidence="8">Peptide Met(O) reductase</shortName>
    </alternativeName>
</protein>
<comment type="similarity">
    <text evidence="2">In the N-terminal section; belongs to the MsrA Met sulfoxide reductase family.</text>
</comment>
<evidence type="ECO:0000256" key="5">
    <source>
        <dbReference type="ARBA" id="ARBA00047806"/>
    </source>
</evidence>